<dbReference type="InterPro" id="IPR011990">
    <property type="entry name" value="TPR-like_helical_dom_sf"/>
</dbReference>
<evidence type="ECO:0000313" key="2">
    <source>
        <dbReference type="EMBL" id="USW58425.1"/>
    </source>
</evidence>
<evidence type="ECO:0000313" key="3">
    <source>
        <dbReference type="Proteomes" id="UP001056384"/>
    </source>
</evidence>
<feature type="compositionally biased region" description="Basic residues" evidence="1">
    <location>
        <begin position="554"/>
        <end position="566"/>
    </location>
</feature>
<feature type="region of interest" description="Disordered" evidence="1">
    <location>
        <begin position="522"/>
        <end position="573"/>
    </location>
</feature>
<feature type="region of interest" description="Disordered" evidence="1">
    <location>
        <begin position="426"/>
        <end position="468"/>
    </location>
</feature>
<dbReference type="AlphaFoldDB" id="A0A9Q9EPT7"/>
<protein>
    <submittedName>
        <fullName evidence="2">Tetratricopeptide-like helical domain superfamily</fullName>
    </submittedName>
</protein>
<reference evidence="2" key="1">
    <citation type="submission" date="2022-06" db="EMBL/GenBank/DDBJ databases">
        <title>Complete genome sequences of two strains of the flax pathogen Septoria linicola.</title>
        <authorList>
            <person name="Lapalu N."/>
            <person name="Simon A."/>
            <person name="Demenou B."/>
            <person name="Paumier D."/>
            <person name="Guillot M.-P."/>
            <person name="Gout L."/>
            <person name="Valade R."/>
        </authorList>
    </citation>
    <scope>NUCLEOTIDE SEQUENCE</scope>
    <source>
        <strain evidence="2">SE15195</strain>
    </source>
</reference>
<dbReference type="Gene3D" id="1.25.40.10">
    <property type="entry name" value="Tetratricopeptide repeat domain"/>
    <property type="match status" value="1"/>
</dbReference>
<feature type="region of interest" description="Disordered" evidence="1">
    <location>
        <begin position="227"/>
        <end position="247"/>
    </location>
</feature>
<organism evidence="2 3">
    <name type="scientific">Septoria linicola</name>
    <dbReference type="NCBI Taxonomy" id="215465"/>
    <lineage>
        <taxon>Eukaryota</taxon>
        <taxon>Fungi</taxon>
        <taxon>Dikarya</taxon>
        <taxon>Ascomycota</taxon>
        <taxon>Pezizomycotina</taxon>
        <taxon>Dothideomycetes</taxon>
        <taxon>Dothideomycetidae</taxon>
        <taxon>Mycosphaerellales</taxon>
        <taxon>Mycosphaerellaceae</taxon>
        <taxon>Septoria</taxon>
    </lineage>
</organism>
<gene>
    <name evidence="2" type="ORF">Slin15195_G117440</name>
</gene>
<feature type="region of interest" description="Disordered" evidence="1">
    <location>
        <begin position="188"/>
        <end position="213"/>
    </location>
</feature>
<feature type="region of interest" description="Disordered" evidence="1">
    <location>
        <begin position="270"/>
        <end position="293"/>
    </location>
</feature>
<feature type="compositionally biased region" description="Basic and acidic residues" evidence="1">
    <location>
        <begin position="199"/>
        <end position="213"/>
    </location>
</feature>
<sequence>MRSLGNVYMEQDKFQLAESLYKDAKCRAVIQFGSADSLTTFIIGKLGTLYQGWQLWTEAETMHRRAIPAQLDSEGMWHEDTMESVRKMALLFAVQGMLKRARTLLRRCAERYEELLGHADNDAIESIRFQVQVIEDRMLWCRRHGISENLLRQLLAKMRLRLTEQNRETIQEELLQTPIKLREAELQRLDDESDESGDDEYHLELSDDSDGEQRSIHIYGKARHQVYGSKDAAKTSNKHDTHIYPRPRSTDTTLILKAEETNGQSALFAAQTAGPSPRNRWRPPASSVLPNSWTGPTVEEISDEENAQPFSTPSSIDHYHVENASDVRNSQDGGHKVNAHGPHTPSEAFPCDIGPQLDSAASTKGAHIILQMPMLSPELDIEHGTRRSSSHITVKEASLEHDNVPEGGKPERALPPQSVIEDRAFDDCSDSASSAQASDLPASDYKPETTSRVEPASAAEAEAAIPETQSSHVAYIAQPAIVEELSVVNDSISIASSRPPAATIETAEVDCHEHEPAIEDARYKTAQCDQETPIWSGKKAPSKRKKQVNDDRHKRSHPTSRRRTRRAPQCCLQ</sequence>
<name>A0A9Q9EPT7_9PEZI</name>
<keyword evidence="3" id="KW-1185">Reference proteome</keyword>
<feature type="compositionally biased region" description="Low complexity" evidence="1">
    <location>
        <begin position="430"/>
        <end position="444"/>
    </location>
</feature>
<dbReference type="SUPFAM" id="SSF48452">
    <property type="entry name" value="TPR-like"/>
    <property type="match status" value="1"/>
</dbReference>
<feature type="compositionally biased region" description="Low complexity" evidence="1">
    <location>
        <begin position="454"/>
        <end position="467"/>
    </location>
</feature>
<evidence type="ECO:0000256" key="1">
    <source>
        <dbReference type="SAM" id="MobiDB-lite"/>
    </source>
</evidence>
<proteinExistence type="predicted"/>
<feature type="compositionally biased region" description="Basic and acidic residues" evidence="1">
    <location>
        <begin position="231"/>
        <end position="243"/>
    </location>
</feature>
<accession>A0A9Q9EPT7</accession>
<dbReference type="EMBL" id="CP099428">
    <property type="protein sequence ID" value="USW58425.1"/>
    <property type="molecule type" value="Genomic_DNA"/>
</dbReference>
<dbReference type="Proteomes" id="UP001056384">
    <property type="component" value="Chromosome 11"/>
</dbReference>